<protein>
    <submittedName>
        <fullName evidence="2">Uncharacterized protein</fullName>
    </submittedName>
</protein>
<proteinExistence type="predicted"/>
<sequence length="159" mass="17818">MLTPPGIQYTYWSVLQTFDRLPSSIRPRRRKTAAITTDSENSITPDTAAPPNTAQYRTFAIQSAELHALGLNEVAAFFFYRTLYSNPAMGTLAAGQYESPLLPNTNDNCRLTCSACASLNYQGNNCQDPRIMIVYTPFSKTWIRAQVRAVLQDEPDPFK</sequence>
<reference evidence="2 3" key="1">
    <citation type="journal article" date="2018" name="Nat. Ecol. Evol.">
        <title>Shark genomes provide insights into elasmobranch evolution and the origin of vertebrates.</title>
        <authorList>
            <person name="Hara Y"/>
            <person name="Yamaguchi K"/>
            <person name="Onimaru K"/>
            <person name="Kadota M"/>
            <person name="Koyanagi M"/>
            <person name="Keeley SD"/>
            <person name="Tatsumi K"/>
            <person name="Tanaka K"/>
            <person name="Motone F"/>
            <person name="Kageyama Y"/>
            <person name="Nozu R"/>
            <person name="Adachi N"/>
            <person name="Nishimura O"/>
            <person name="Nakagawa R"/>
            <person name="Tanegashima C"/>
            <person name="Kiyatake I"/>
            <person name="Matsumoto R"/>
            <person name="Murakumo K"/>
            <person name="Nishida K"/>
            <person name="Terakita A"/>
            <person name="Kuratani S"/>
            <person name="Sato K"/>
            <person name="Hyodo S Kuraku.S."/>
        </authorList>
    </citation>
    <scope>NUCLEOTIDE SEQUENCE [LARGE SCALE GENOMIC DNA]</scope>
</reference>
<accession>A0A401TBP6</accession>
<dbReference type="AlphaFoldDB" id="A0A401TBP6"/>
<dbReference type="Proteomes" id="UP000287033">
    <property type="component" value="Unassembled WGS sequence"/>
</dbReference>
<evidence type="ECO:0000256" key="1">
    <source>
        <dbReference type="SAM" id="MobiDB-lite"/>
    </source>
</evidence>
<dbReference type="EMBL" id="BEZZ01035043">
    <property type="protein sequence ID" value="GCC40042.1"/>
    <property type="molecule type" value="Genomic_DNA"/>
</dbReference>
<keyword evidence="3" id="KW-1185">Reference proteome</keyword>
<organism evidence="2 3">
    <name type="scientific">Chiloscyllium punctatum</name>
    <name type="common">Brownbanded bambooshark</name>
    <name type="synonym">Hemiscyllium punctatum</name>
    <dbReference type="NCBI Taxonomy" id="137246"/>
    <lineage>
        <taxon>Eukaryota</taxon>
        <taxon>Metazoa</taxon>
        <taxon>Chordata</taxon>
        <taxon>Craniata</taxon>
        <taxon>Vertebrata</taxon>
        <taxon>Chondrichthyes</taxon>
        <taxon>Elasmobranchii</taxon>
        <taxon>Galeomorphii</taxon>
        <taxon>Galeoidea</taxon>
        <taxon>Orectolobiformes</taxon>
        <taxon>Hemiscylliidae</taxon>
        <taxon>Chiloscyllium</taxon>
    </lineage>
</organism>
<evidence type="ECO:0000313" key="2">
    <source>
        <dbReference type="EMBL" id="GCC40042.1"/>
    </source>
</evidence>
<comment type="caution">
    <text evidence="2">The sequence shown here is derived from an EMBL/GenBank/DDBJ whole genome shotgun (WGS) entry which is preliminary data.</text>
</comment>
<feature type="compositionally biased region" description="Polar residues" evidence="1">
    <location>
        <begin position="34"/>
        <end position="49"/>
    </location>
</feature>
<name>A0A401TBP6_CHIPU</name>
<gene>
    <name evidence="2" type="ORF">chiPu_0024220</name>
</gene>
<feature type="region of interest" description="Disordered" evidence="1">
    <location>
        <begin position="29"/>
        <end position="49"/>
    </location>
</feature>
<evidence type="ECO:0000313" key="3">
    <source>
        <dbReference type="Proteomes" id="UP000287033"/>
    </source>
</evidence>